<evidence type="ECO:0000256" key="1">
    <source>
        <dbReference type="SAM" id="MobiDB-lite"/>
    </source>
</evidence>
<accession>A0A9D4T5G0</accession>
<proteinExistence type="predicted"/>
<reference evidence="2" key="2">
    <citation type="submission" date="2021-09" db="EMBL/GenBank/DDBJ databases">
        <authorList>
            <person name="Jia N."/>
            <person name="Wang J."/>
            <person name="Shi W."/>
            <person name="Du L."/>
            <person name="Sun Y."/>
            <person name="Zhan W."/>
            <person name="Jiang J."/>
            <person name="Wang Q."/>
            <person name="Zhang B."/>
            <person name="Ji P."/>
            <person name="Sakyi L.B."/>
            <person name="Cui X."/>
            <person name="Yuan T."/>
            <person name="Jiang B."/>
            <person name="Yang W."/>
            <person name="Lam T.T.-Y."/>
            <person name="Chang Q."/>
            <person name="Ding S."/>
            <person name="Wang X."/>
            <person name="Zhu J."/>
            <person name="Ruan X."/>
            <person name="Zhao L."/>
            <person name="Wei J."/>
            <person name="Que T."/>
            <person name="Du C."/>
            <person name="Cheng J."/>
            <person name="Dai P."/>
            <person name="Han X."/>
            <person name="Huang E."/>
            <person name="Gao Y."/>
            <person name="Liu J."/>
            <person name="Shao H."/>
            <person name="Ye R."/>
            <person name="Li L."/>
            <person name="Wei W."/>
            <person name="Wang X."/>
            <person name="Wang C."/>
            <person name="Huo Q."/>
            <person name="Li W."/>
            <person name="Guo W."/>
            <person name="Chen H."/>
            <person name="Chen S."/>
            <person name="Zhou L."/>
            <person name="Zhou L."/>
            <person name="Ni X."/>
            <person name="Tian J."/>
            <person name="Zhou Y."/>
            <person name="Sheng Y."/>
            <person name="Liu T."/>
            <person name="Pan Y."/>
            <person name="Xia L."/>
            <person name="Li J."/>
            <person name="Zhao F."/>
            <person name="Cao W."/>
        </authorList>
    </citation>
    <scope>NUCLEOTIDE SEQUENCE</scope>
    <source>
        <strain evidence="2">Rsan-2018</strain>
        <tissue evidence="2">Larvae</tissue>
    </source>
</reference>
<dbReference type="EMBL" id="JABSTV010001247">
    <property type="protein sequence ID" value="KAH7972180.1"/>
    <property type="molecule type" value="Genomic_DNA"/>
</dbReference>
<organism evidence="2 3">
    <name type="scientific">Rhipicephalus sanguineus</name>
    <name type="common">Brown dog tick</name>
    <name type="synonym">Ixodes sanguineus</name>
    <dbReference type="NCBI Taxonomy" id="34632"/>
    <lineage>
        <taxon>Eukaryota</taxon>
        <taxon>Metazoa</taxon>
        <taxon>Ecdysozoa</taxon>
        <taxon>Arthropoda</taxon>
        <taxon>Chelicerata</taxon>
        <taxon>Arachnida</taxon>
        <taxon>Acari</taxon>
        <taxon>Parasitiformes</taxon>
        <taxon>Ixodida</taxon>
        <taxon>Ixodoidea</taxon>
        <taxon>Ixodidae</taxon>
        <taxon>Rhipicephalinae</taxon>
        <taxon>Rhipicephalus</taxon>
        <taxon>Rhipicephalus</taxon>
    </lineage>
</organism>
<keyword evidence="3" id="KW-1185">Reference proteome</keyword>
<protein>
    <submittedName>
        <fullName evidence="2">Uncharacterized protein</fullName>
    </submittedName>
</protein>
<gene>
    <name evidence="2" type="ORF">HPB52_008933</name>
</gene>
<name>A0A9D4T5G0_RHISA</name>
<dbReference type="AlphaFoldDB" id="A0A9D4T5G0"/>
<evidence type="ECO:0000313" key="3">
    <source>
        <dbReference type="Proteomes" id="UP000821837"/>
    </source>
</evidence>
<feature type="region of interest" description="Disordered" evidence="1">
    <location>
        <begin position="116"/>
        <end position="148"/>
    </location>
</feature>
<comment type="caution">
    <text evidence="2">The sequence shown here is derived from an EMBL/GenBank/DDBJ whole genome shotgun (WGS) entry which is preliminary data.</text>
</comment>
<sequence>MYGIHWHPDWGYLKADGPRTRLWQLAQDLNLSLHTDPRQPTFIGNSVCHDTTPDLSFCRSLRDARSSNTHQSSAPRPHMAHHTDRDAFRQRRLHSAALNIEDLSMWTSKLLAHRRSASSFGGPSGNRLPPCPPVGRSHGPNEPNTPPCSCQQWEQLCSALSGQLGSKQTWHFLHHLLNPASAKSEAWQQLERVIRAYPATLRH</sequence>
<evidence type="ECO:0000313" key="2">
    <source>
        <dbReference type="EMBL" id="KAH7972180.1"/>
    </source>
</evidence>
<reference evidence="2" key="1">
    <citation type="journal article" date="2020" name="Cell">
        <title>Large-Scale Comparative Analyses of Tick Genomes Elucidate Their Genetic Diversity and Vector Capacities.</title>
        <authorList>
            <consortium name="Tick Genome and Microbiome Consortium (TIGMIC)"/>
            <person name="Jia N."/>
            <person name="Wang J."/>
            <person name="Shi W."/>
            <person name="Du L."/>
            <person name="Sun Y."/>
            <person name="Zhan W."/>
            <person name="Jiang J.F."/>
            <person name="Wang Q."/>
            <person name="Zhang B."/>
            <person name="Ji P."/>
            <person name="Bell-Sakyi L."/>
            <person name="Cui X.M."/>
            <person name="Yuan T.T."/>
            <person name="Jiang B.G."/>
            <person name="Yang W.F."/>
            <person name="Lam T.T."/>
            <person name="Chang Q.C."/>
            <person name="Ding S.J."/>
            <person name="Wang X.J."/>
            <person name="Zhu J.G."/>
            <person name="Ruan X.D."/>
            <person name="Zhao L."/>
            <person name="Wei J.T."/>
            <person name="Ye R.Z."/>
            <person name="Que T.C."/>
            <person name="Du C.H."/>
            <person name="Zhou Y.H."/>
            <person name="Cheng J.X."/>
            <person name="Dai P.F."/>
            <person name="Guo W.B."/>
            <person name="Han X.H."/>
            <person name="Huang E.J."/>
            <person name="Li L.F."/>
            <person name="Wei W."/>
            <person name="Gao Y.C."/>
            <person name="Liu J.Z."/>
            <person name="Shao H.Z."/>
            <person name="Wang X."/>
            <person name="Wang C.C."/>
            <person name="Yang T.C."/>
            <person name="Huo Q.B."/>
            <person name="Li W."/>
            <person name="Chen H.Y."/>
            <person name="Chen S.E."/>
            <person name="Zhou L.G."/>
            <person name="Ni X.B."/>
            <person name="Tian J.H."/>
            <person name="Sheng Y."/>
            <person name="Liu T."/>
            <person name="Pan Y.S."/>
            <person name="Xia L.Y."/>
            <person name="Li J."/>
            <person name="Zhao F."/>
            <person name="Cao W.C."/>
        </authorList>
    </citation>
    <scope>NUCLEOTIDE SEQUENCE</scope>
    <source>
        <strain evidence="2">Rsan-2018</strain>
    </source>
</reference>
<dbReference type="Proteomes" id="UP000821837">
    <property type="component" value="Chromosome 11"/>
</dbReference>
<feature type="region of interest" description="Disordered" evidence="1">
    <location>
        <begin position="66"/>
        <end position="85"/>
    </location>
</feature>